<sequence length="107" mass="12106">FSMIVSDTTGNVKKCRELICKAFPWILNCPDPCHQLNLLAKDIMAMEIISAITTYFSYSNYGKKHLKDKLKDQPDRRGLVSFGATRFSTFADQSSSVERCLSAMEQC</sequence>
<evidence type="ECO:0008006" key="3">
    <source>
        <dbReference type="Google" id="ProtNLM"/>
    </source>
</evidence>
<dbReference type="EMBL" id="JARIHO010000036">
    <property type="protein sequence ID" value="KAJ7330863.1"/>
    <property type="molecule type" value="Genomic_DNA"/>
</dbReference>
<keyword evidence="2" id="KW-1185">Reference proteome</keyword>
<dbReference type="Proteomes" id="UP001218218">
    <property type="component" value="Unassembled WGS sequence"/>
</dbReference>
<protein>
    <recommendedName>
        <fullName evidence="3">DUF659 domain-containing protein</fullName>
    </recommendedName>
</protein>
<reference evidence="1" key="1">
    <citation type="submission" date="2023-03" db="EMBL/GenBank/DDBJ databases">
        <title>Massive genome expansion in bonnet fungi (Mycena s.s.) driven by repeated elements and novel gene families across ecological guilds.</title>
        <authorList>
            <consortium name="Lawrence Berkeley National Laboratory"/>
            <person name="Harder C.B."/>
            <person name="Miyauchi S."/>
            <person name="Viragh M."/>
            <person name="Kuo A."/>
            <person name="Thoen E."/>
            <person name="Andreopoulos B."/>
            <person name="Lu D."/>
            <person name="Skrede I."/>
            <person name="Drula E."/>
            <person name="Henrissat B."/>
            <person name="Morin E."/>
            <person name="Kohler A."/>
            <person name="Barry K."/>
            <person name="LaButti K."/>
            <person name="Morin E."/>
            <person name="Salamov A."/>
            <person name="Lipzen A."/>
            <person name="Mereny Z."/>
            <person name="Hegedus B."/>
            <person name="Baldrian P."/>
            <person name="Stursova M."/>
            <person name="Weitz H."/>
            <person name="Taylor A."/>
            <person name="Grigoriev I.V."/>
            <person name="Nagy L.G."/>
            <person name="Martin F."/>
            <person name="Kauserud H."/>
        </authorList>
    </citation>
    <scope>NUCLEOTIDE SEQUENCE</scope>
    <source>
        <strain evidence="1">CBHHK002</strain>
    </source>
</reference>
<evidence type="ECO:0000313" key="2">
    <source>
        <dbReference type="Proteomes" id="UP001218218"/>
    </source>
</evidence>
<dbReference type="AlphaFoldDB" id="A0AAD6ZNS5"/>
<feature type="non-terminal residue" evidence="1">
    <location>
        <position position="107"/>
    </location>
</feature>
<accession>A0AAD6ZNS5</accession>
<evidence type="ECO:0000313" key="1">
    <source>
        <dbReference type="EMBL" id="KAJ7330863.1"/>
    </source>
</evidence>
<name>A0AAD6ZNS5_9AGAR</name>
<proteinExistence type="predicted"/>
<comment type="caution">
    <text evidence="1">The sequence shown here is derived from an EMBL/GenBank/DDBJ whole genome shotgun (WGS) entry which is preliminary data.</text>
</comment>
<gene>
    <name evidence="1" type="ORF">DFH08DRAFT_639083</name>
</gene>
<organism evidence="1 2">
    <name type="scientific">Mycena albidolilacea</name>
    <dbReference type="NCBI Taxonomy" id="1033008"/>
    <lineage>
        <taxon>Eukaryota</taxon>
        <taxon>Fungi</taxon>
        <taxon>Dikarya</taxon>
        <taxon>Basidiomycota</taxon>
        <taxon>Agaricomycotina</taxon>
        <taxon>Agaricomycetes</taxon>
        <taxon>Agaricomycetidae</taxon>
        <taxon>Agaricales</taxon>
        <taxon>Marasmiineae</taxon>
        <taxon>Mycenaceae</taxon>
        <taxon>Mycena</taxon>
    </lineage>
</organism>
<feature type="non-terminal residue" evidence="1">
    <location>
        <position position="1"/>
    </location>
</feature>
<dbReference type="SUPFAM" id="SSF53098">
    <property type="entry name" value="Ribonuclease H-like"/>
    <property type="match status" value="1"/>
</dbReference>
<dbReference type="InterPro" id="IPR012337">
    <property type="entry name" value="RNaseH-like_sf"/>
</dbReference>